<dbReference type="PANTHER" id="PTHR37984:SF5">
    <property type="entry name" value="PROTEIN NYNRIN-LIKE"/>
    <property type="match status" value="1"/>
</dbReference>
<organism evidence="2 3">
    <name type="scientific">Paragonimus westermani</name>
    <dbReference type="NCBI Taxonomy" id="34504"/>
    <lineage>
        <taxon>Eukaryota</taxon>
        <taxon>Metazoa</taxon>
        <taxon>Spiralia</taxon>
        <taxon>Lophotrochozoa</taxon>
        <taxon>Platyhelminthes</taxon>
        <taxon>Trematoda</taxon>
        <taxon>Digenea</taxon>
        <taxon>Plagiorchiida</taxon>
        <taxon>Troglotremata</taxon>
        <taxon>Troglotrematidae</taxon>
        <taxon>Paragonimus</taxon>
    </lineage>
</organism>
<dbReference type="Gene3D" id="3.30.70.270">
    <property type="match status" value="1"/>
</dbReference>
<dbReference type="PANTHER" id="PTHR37984">
    <property type="entry name" value="PROTEIN CBG26694"/>
    <property type="match status" value="1"/>
</dbReference>
<dbReference type="Pfam" id="PF00078">
    <property type="entry name" value="RVT_1"/>
    <property type="match status" value="1"/>
</dbReference>
<dbReference type="AlphaFoldDB" id="A0A5J4N2W1"/>
<accession>A0A5J4N2W1</accession>
<proteinExistence type="predicted"/>
<name>A0A5J4N2W1_9TREM</name>
<reference evidence="2 3" key="1">
    <citation type="journal article" date="2019" name="Gigascience">
        <title>Whole-genome sequence of the oriental lung fluke Paragonimus westermani.</title>
        <authorList>
            <person name="Oey H."/>
            <person name="Zakrzewski M."/>
            <person name="Narain K."/>
            <person name="Devi K.R."/>
            <person name="Agatsuma T."/>
            <person name="Nawaratna S."/>
            <person name="Gobert G.N."/>
            <person name="Jones M.K."/>
            <person name="Ragan M.A."/>
            <person name="McManus D.P."/>
            <person name="Krause L."/>
        </authorList>
    </citation>
    <scope>NUCLEOTIDE SEQUENCE [LARGE SCALE GENOMIC DNA]</scope>
    <source>
        <strain evidence="2 3">IND2009</strain>
    </source>
</reference>
<feature type="domain" description="Reverse transcriptase" evidence="1">
    <location>
        <begin position="1"/>
        <end position="65"/>
    </location>
</feature>
<dbReference type="InterPro" id="IPR050951">
    <property type="entry name" value="Retrovirus_Pol_polyprotein"/>
</dbReference>
<dbReference type="InterPro" id="IPR043128">
    <property type="entry name" value="Rev_trsase/Diguanyl_cyclase"/>
</dbReference>
<gene>
    <name evidence="2" type="ORF">DEA37_0001811</name>
</gene>
<dbReference type="PROSITE" id="PS50878">
    <property type="entry name" value="RT_POL"/>
    <property type="match status" value="1"/>
</dbReference>
<feature type="non-terminal residue" evidence="2">
    <location>
        <position position="88"/>
    </location>
</feature>
<evidence type="ECO:0000313" key="3">
    <source>
        <dbReference type="Proteomes" id="UP000324629"/>
    </source>
</evidence>
<dbReference type="Proteomes" id="UP000324629">
    <property type="component" value="Unassembled WGS sequence"/>
</dbReference>
<keyword evidence="3" id="KW-1185">Reference proteome</keyword>
<dbReference type="InterPro" id="IPR000477">
    <property type="entry name" value="RT_dom"/>
</dbReference>
<protein>
    <recommendedName>
        <fullName evidence="1">Reverse transcriptase domain-containing protein</fullName>
    </recommendedName>
</protein>
<dbReference type="InterPro" id="IPR043502">
    <property type="entry name" value="DNA/RNA_pol_sf"/>
</dbReference>
<sequence length="88" mass="9981">MDTLLTGILGVVVYLDDVLIVGVTPEELRKRTEEVLQRIQDTGLRLRPEKCNFFLKSVKFLGFNFDVGGRHPDPENNQAIHRMSAPTD</sequence>
<dbReference type="EMBL" id="QNGE01023853">
    <property type="protein sequence ID" value="KAA3669824.1"/>
    <property type="molecule type" value="Genomic_DNA"/>
</dbReference>
<comment type="caution">
    <text evidence="2">The sequence shown here is derived from an EMBL/GenBank/DDBJ whole genome shotgun (WGS) entry which is preliminary data.</text>
</comment>
<evidence type="ECO:0000313" key="2">
    <source>
        <dbReference type="EMBL" id="KAA3669824.1"/>
    </source>
</evidence>
<dbReference type="SUPFAM" id="SSF56672">
    <property type="entry name" value="DNA/RNA polymerases"/>
    <property type="match status" value="1"/>
</dbReference>
<evidence type="ECO:0000259" key="1">
    <source>
        <dbReference type="PROSITE" id="PS50878"/>
    </source>
</evidence>